<dbReference type="Proteomes" id="UP000186905">
    <property type="component" value="Unassembled WGS sequence"/>
</dbReference>
<sequence length="61" mass="6685">MASRQLKLLAVAFLVTDCNFVVFYNKAIKLTRTHGGFGMESGALGRFNVAQLIASVRHIMA</sequence>
<evidence type="ECO:0000313" key="2">
    <source>
        <dbReference type="Proteomes" id="UP000186905"/>
    </source>
</evidence>
<accession>A0A1Q9H1S5</accession>
<keyword evidence="2" id="KW-1185">Reference proteome</keyword>
<name>A0A1Q9H1S5_9GAMM</name>
<protein>
    <submittedName>
        <fullName evidence="1">Uncharacterized protein</fullName>
    </submittedName>
</protein>
<proteinExistence type="predicted"/>
<gene>
    <name evidence="1" type="ORF">BIT28_26725</name>
</gene>
<reference evidence="1 2" key="1">
    <citation type="submission" date="2016-09" db="EMBL/GenBank/DDBJ databases">
        <title>Photobacterium proteolyticum sp. nov. a protease producing bacterium isolated from ocean sediments of Laizhou Bay.</title>
        <authorList>
            <person name="Li Y."/>
        </authorList>
    </citation>
    <scope>NUCLEOTIDE SEQUENCE [LARGE SCALE GENOMIC DNA]</scope>
    <source>
        <strain evidence="1 2">13-12</strain>
    </source>
</reference>
<dbReference type="AlphaFoldDB" id="A0A1Q9H1S5"/>
<dbReference type="EMBL" id="MJIL01000035">
    <property type="protein sequence ID" value="OLQ81684.1"/>
    <property type="molecule type" value="Genomic_DNA"/>
</dbReference>
<evidence type="ECO:0000313" key="1">
    <source>
        <dbReference type="EMBL" id="OLQ81684.1"/>
    </source>
</evidence>
<organism evidence="1 2">
    <name type="scientific">Photobacterium proteolyticum</name>
    <dbReference type="NCBI Taxonomy" id="1903952"/>
    <lineage>
        <taxon>Bacteria</taxon>
        <taxon>Pseudomonadati</taxon>
        <taxon>Pseudomonadota</taxon>
        <taxon>Gammaproteobacteria</taxon>
        <taxon>Vibrionales</taxon>
        <taxon>Vibrionaceae</taxon>
        <taxon>Photobacterium</taxon>
    </lineage>
</organism>
<comment type="caution">
    <text evidence="1">The sequence shown here is derived from an EMBL/GenBank/DDBJ whole genome shotgun (WGS) entry which is preliminary data.</text>
</comment>